<dbReference type="InterPro" id="IPR029060">
    <property type="entry name" value="PIN-like_dom_sf"/>
</dbReference>
<dbReference type="InterPro" id="IPR002716">
    <property type="entry name" value="PIN_dom"/>
</dbReference>
<sequence>MSVTHLLDTNTCIYIINRRPPGVAEKFAQFSPDAIGLSSITLAELHFGVAKSGSPKNLKALEAFLEPLEVLPFTKAAGVLYGRIRTELERQGRPIGAMDLLIAAHALALGVTLVTHNRREFDQVTGLQLNNWFSPEAEAR</sequence>
<dbReference type="Gene3D" id="3.40.50.1010">
    <property type="entry name" value="5'-nuclease"/>
    <property type="match status" value="1"/>
</dbReference>
<dbReference type="RefSeq" id="WP_380048772.1">
    <property type="nucleotide sequence ID" value="NZ_JBHSOH010000008.1"/>
</dbReference>
<dbReference type="EMBL" id="JBHSOH010000008">
    <property type="protein sequence ID" value="MFC5848583.1"/>
    <property type="molecule type" value="Genomic_DNA"/>
</dbReference>
<evidence type="ECO:0000256" key="8">
    <source>
        <dbReference type="HAMAP-Rule" id="MF_00265"/>
    </source>
</evidence>
<keyword evidence="2 8" id="KW-1277">Toxin-antitoxin system</keyword>
<dbReference type="Pfam" id="PF01850">
    <property type="entry name" value="PIN"/>
    <property type="match status" value="1"/>
</dbReference>
<keyword evidence="8" id="KW-0800">Toxin</keyword>
<keyword evidence="5 8" id="KW-0378">Hydrolase</keyword>
<dbReference type="InterPro" id="IPR022907">
    <property type="entry name" value="VapC_family"/>
</dbReference>
<name>A0ABW1DKY0_9DEIO</name>
<evidence type="ECO:0000256" key="5">
    <source>
        <dbReference type="ARBA" id="ARBA00022801"/>
    </source>
</evidence>
<keyword evidence="11" id="KW-1185">Reference proteome</keyword>
<feature type="binding site" evidence="8">
    <location>
        <position position="8"/>
    </location>
    <ligand>
        <name>Mg(2+)</name>
        <dbReference type="ChEBI" id="CHEBI:18420"/>
    </ligand>
</feature>
<dbReference type="PANTHER" id="PTHR33653:SF1">
    <property type="entry name" value="RIBONUCLEASE VAPC2"/>
    <property type="match status" value="1"/>
</dbReference>
<feature type="binding site" evidence="8">
    <location>
        <position position="99"/>
    </location>
    <ligand>
        <name>Mg(2+)</name>
        <dbReference type="ChEBI" id="CHEBI:18420"/>
    </ligand>
</feature>
<feature type="domain" description="PIN" evidence="9">
    <location>
        <begin position="6"/>
        <end position="125"/>
    </location>
</feature>
<keyword evidence="3 8" id="KW-0540">Nuclease</keyword>
<organism evidence="10 11">
    <name type="scientific">Deinococcus petrolearius</name>
    <dbReference type="NCBI Taxonomy" id="1751295"/>
    <lineage>
        <taxon>Bacteria</taxon>
        <taxon>Thermotogati</taxon>
        <taxon>Deinococcota</taxon>
        <taxon>Deinococci</taxon>
        <taxon>Deinococcales</taxon>
        <taxon>Deinococcaceae</taxon>
        <taxon>Deinococcus</taxon>
    </lineage>
</organism>
<dbReference type="InterPro" id="IPR050556">
    <property type="entry name" value="Type_II_TA_system_RNase"/>
</dbReference>
<keyword evidence="6 8" id="KW-0460">Magnesium</keyword>
<evidence type="ECO:0000256" key="3">
    <source>
        <dbReference type="ARBA" id="ARBA00022722"/>
    </source>
</evidence>
<dbReference type="Proteomes" id="UP001595979">
    <property type="component" value="Unassembled WGS sequence"/>
</dbReference>
<evidence type="ECO:0000256" key="7">
    <source>
        <dbReference type="ARBA" id="ARBA00038093"/>
    </source>
</evidence>
<comment type="similarity">
    <text evidence="7 8">Belongs to the PINc/VapC protein family.</text>
</comment>
<dbReference type="HAMAP" id="MF_00265">
    <property type="entry name" value="VapC_Nob1"/>
    <property type="match status" value="1"/>
</dbReference>
<evidence type="ECO:0000256" key="4">
    <source>
        <dbReference type="ARBA" id="ARBA00022723"/>
    </source>
</evidence>
<accession>A0ABW1DKY0</accession>
<dbReference type="CDD" id="cd18745">
    <property type="entry name" value="PIN_VapC4-5_FitB-like"/>
    <property type="match status" value="1"/>
</dbReference>
<evidence type="ECO:0000256" key="2">
    <source>
        <dbReference type="ARBA" id="ARBA00022649"/>
    </source>
</evidence>
<gene>
    <name evidence="8" type="primary">vapC</name>
    <name evidence="10" type="ORF">ACFPQ6_09695</name>
</gene>
<evidence type="ECO:0000256" key="6">
    <source>
        <dbReference type="ARBA" id="ARBA00022842"/>
    </source>
</evidence>
<dbReference type="SUPFAM" id="SSF88723">
    <property type="entry name" value="PIN domain-like"/>
    <property type="match status" value="1"/>
</dbReference>
<protein>
    <recommendedName>
        <fullName evidence="8">Ribonuclease VapC</fullName>
        <shortName evidence="8">RNase VapC</shortName>
        <ecNumber evidence="8">3.1.-.-</ecNumber>
    </recommendedName>
    <alternativeName>
        <fullName evidence="8">Toxin VapC</fullName>
    </alternativeName>
</protein>
<reference evidence="11" key="1">
    <citation type="journal article" date="2019" name="Int. J. Syst. Evol. Microbiol.">
        <title>The Global Catalogue of Microorganisms (GCM) 10K type strain sequencing project: providing services to taxonomists for standard genome sequencing and annotation.</title>
        <authorList>
            <consortium name="The Broad Institute Genomics Platform"/>
            <consortium name="The Broad Institute Genome Sequencing Center for Infectious Disease"/>
            <person name="Wu L."/>
            <person name="Ma J."/>
        </authorList>
    </citation>
    <scope>NUCLEOTIDE SEQUENCE [LARGE SCALE GENOMIC DNA]</scope>
    <source>
        <strain evidence="11">CGMCC 1.15053</strain>
    </source>
</reference>
<comment type="cofactor">
    <cofactor evidence="1 8">
        <name>Mg(2+)</name>
        <dbReference type="ChEBI" id="CHEBI:18420"/>
    </cofactor>
</comment>
<dbReference type="EC" id="3.1.-.-" evidence="8"/>
<dbReference type="PANTHER" id="PTHR33653">
    <property type="entry name" value="RIBONUCLEASE VAPC2"/>
    <property type="match status" value="1"/>
</dbReference>
<comment type="function">
    <text evidence="8">Toxic component of a toxin-antitoxin (TA) system. An RNase.</text>
</comment>
<keyword evidence="4 8" id="KW-0479">Metal-binding</keyword>
<comment type="caution">
    <text evidence="10">The sequence shown here is derived from an EMBL/GenBank/DDBJ whole genome shotgun (WGS) entry which is preliminary data.</text>
</comment>
<evidence type="ECO:0000313" key="10">
    <source>
        <dbReference type="EMBL" id="MFC5848583.1"/>
    </source>
</evidence>
<evidence type="ECO:0000256" key="1">
    <source>
        <dbReference type="ARBA" id="ARBA00001946"/>
    </source>
</evidence>
<evidence type="ECO:0000313" key="11">
    <source>
        <dbReference type="Proteomes" id="UP001595979"/>
    </source>
</evidence>
<proteinExistence type="inferred from homology"/>
<evidence type="ECO:0000259" key="9">
    <source>
        <dbReference type="Pfam" id="PF01850"/>
    </source>
</evidence>